<evidence type="ECO:0000256" key="1">
    <source>
        <dbReference type="SAM" id="MobiDB-lite"/>
    </source>
</evidence>
<comment type="caution">
    <text evidence="2">The sequence shown here is derived from an EMBL/GenBank/DDBJ whole genome shotgun (WGS) entry which is preliminary data.</text>
</comment>
<dbReference type="EMBL" id="JABBWM010000077">
    <property type="protein sequence ID" value="KAG2094879.1"/>
    <property type="molecule type" value="Genomic_DNA"/>
</dbReference>
<dbReference type="GeneID" id="64702923"/>
<dbReference type="AlphaFoldDB" id="A0A9P7EY90"/>
<dbReference type="OrthoDB" id="2670913at2759"/>
<evidence type="ECO:0000313" key="3">
    <source>
        <dbReference type="Proteomes" id="UP000823399"/>
    </source>
</evidence>
<name>A0A9P7EY90_9AGAM</name>
<keyword evidence="3" id="KW-1185">Reference proteome</keyword>
<protein>
    <submittedName>
        <fullName evidence="2">Uncharacterized protein</fullName>
    </submittedName>
</protein>
<gene>
    <name evidence="2" type="ORF">F5147DRAFT_763842</name>
</gene>
<dbReference type="RefSeq" id="XP_041287692.1">
    <property type="nucleotide sequence ID" value="XM_041440664.1"/>
</dbReference>
<sequence>MSNGNQLTDSSPVFQTPQQLFAEARYITHVRPPNKVRRFLSKVKDGVTKKIPRWILNNLRSRKPVLPNVDHKGPSSTPKIKPEVQNAPSGVKQDGDPQSALRDAKKAVKGMKIRSRPVESRAFANQNASGGLEDACSFQDMYLQPLRTFDNIIGKLADVHPYAKIALGVLSCASKMVIAQSDRDRAVHCLVDKLDQVYNFMIQDETLDHISSMRDILGQISQQTLECARFIRDYSETKSFWKRLGKDVLTETNNEI</sequence>
<feature type="region of interest" description="Disordered" evidence="1">
    <location>
        <begin position="65"/>
        <end position="101"/>
    </location>
</feature>
<evidence type="ECO:0000313" key="2">
    <source>
        <dbReference type="EMBL" id="KAG2094879.1"/>
    </source>
</evidence>
<organism evidence="2 3">
    <name type="scientific">Suillus discolor</name>
    <dbReference type="NCBI Taxonomy" id="1912936"/>
    <lineage>
        <taxon>Eukaryota</taxon>
        <taxon>Fungi</taxon>
        <taxon>Dikarya</taxon>
        <taxon>Basidiomycota</taxon>
        <taxon>Agaricomycotina</taxon>
        <taxon>Agaricomycetes</taxon>
        <taxon>Agaricomycetidae</taxon>
        <taxon>Boletales</taxon>
        <taxon>Suillineae</taxon>
        <taxon>Suillaceae</taxon>
        <taxon>Suillus</taxon>
    </lineage>
</organism>
<accession>A0A9P7EY90</accession>
<feature type="non-terminal residue" evidence="2">
    <location>
        <position position="256"/>
    </location>
</feature>
<proteinExistence type="predicted"/>
<reference evidence="2" key="1">
    <citation type="journal article" date="2020" name="New Phytol.">
        <title>Comparative genomics reveals dynamic genome evolution in host specialist ectomycorrhizal fungi.</title>
        <authorList>
            <person name="Lofgren L.A."/>
            <person name="Nguyen N.H."/>
            <person name="Vilgalys R."/>
            <person name="Ruytinx J."/>
            <person name="Liao H.L."/>
            <person name="Branco S."/>
            <person name="Kuo A."/>
            <person name="LaButti K."/>
            <person name="Lipzen A."/>
            <person name="Andreopoulos W."/>
            <person name="Pangilinan J."/>
            <person name="Riley R."/>
            <person name="Hundley H."/>
            <person name="Na H."/>
            <person name="Barry K."/>
            <person name="Grigoriev I.V."/>
            <person name="Stajich J.E."/>
            <person name="Kennedy P.G."/>
        </authorList>
    </citation>
    <scope>NUCLEOTIDE SEQUENCE</scope>
    <source>
        <strain evidence="2">FC423</strain>
    </source>
</reference>
<dbReference type="Proteomes" id="UP000823399">
    <property type="component" value="Unassembled WGS sequence"/>
</dbReference>